<comment type="similarity">
    <text evidence="2 6">Belongs to the GDT1 family.</text>
</comment>
<dbReference type="Proteomes" id="UP000430564">
    <property type="component" value="Unassembled WGS sequence"/>
</dbReference>
<dbReference type="PANTHER" id="PTHR12608">
    <property type="entry name" value="TRANSMEMBRANE PROTEIN HTP-1 RELATED"/>
    <property type="match status" value="1"/>
</dbReference>
<keyword evidence="4 6" id="KW-1133">Transmembrane helix</keyword>
<comment type="subcellular location">
    <subcellularLocation>
        <location evidence="1 6">Membrane</location>
        <topology evidence="1 6">Multi-pass membrane protein</topology>
    </subcellularLocation>
</comment>
<organism evidence="7 8">
    <name type="scientific">Sutterella seckii</name>
    <dbReference type="NCBI Taxonomy" id="1944635"/>
    <lineage>
        <taxon>Bacteria</taxon>
        <taxon>Pseudomonadati</taxon>
        <taxon>Pseudomonadota</taxon>
        <taxon>Betaproteobacteria</taxon>
        <taxon>Burkholderiales</taxon>
        <taxon>Sutterellaceae</taxon>
        <taxon>Sutterella</taxon>
    </lineage>
</organism>
<evidence type="ECO:0000256" key="6">
    <source>
        <dbReference type="RuleBase" id="RU365102"/>
    </source>
</evidence>
<evidence type="ECO:0000313" key="8">
    <source>
        <dbReference type="Proteomes" id="UP000430564"/>
    </source>
</evidence>
<keyword evidence="3 6" id="KW-0812">Transmembrane</keyword>
<evidence type="ECO:0000256" key="2">
    <source>
        <dbReference type="ARBA" id="ARBA00009190"/>
    </source>
</evidence>
<dbReference type="PANTHER" id="PTHR12608:SF1">
    <property type="entry name" value="TRANSMEMBRANE PROTEIN 165"/>
    <property type="match status" value="1"/>
</dbReference>
<name>A0A6I1EM81_9BURK</name>
<dbReference type="GO" id="GO:0016020">
    <property type="term" value="C:membrane"/>
    <property type="evidence" value="ECO:0007669"/>
    <property type="project" value="UniProtKB-SubCell"/>
</dbReference>
<protein>
    <recommendedName>
        <fullName evidence="6">GDT1 family protein</fullName>
    </recommendedName>
</protein>
<comment type="caution">
    <text evidence="6">Lacks conserved residue(s) required for the propagation of feature annotation.</text>
</comment>
<evidence type="ECO:0000313" key="7">
    <source>
        <dbReference type="EMBL" id="KAB7654644.1"/>
    </source>
</evidence>
<dbReference type="Pfam" id="PF01169">
    <property type="entry name" value="GDT1"/>
    <property type="match status" value="2"/>
</dbReference>
<evidence type="ECO:0000256" key="4">
    <source>
        <dbReference type="ARBA" id="ARBA00022989"/>
    </source>
</evidence>
<feature type="transmembrane region" description="Helical" evidence="6">
    <location>
        <begin position="139"/>
        <end position="160"/>
    </location>
</feature>
<proteinExistence type="inferred from homology"/>
<sequence>MLETLQTILLSTGVVAAAEIGDKTMLLAVVLAARFRKPLPIILGIFAATFLNHAIAGALGAALASFISADLLRWILIVSFIAMGIWILIPDKIEEDESHDRMKRFGIFTTTVVLFFLAEVGDKTQVATVALAARYPLEAFWVICGTTLGLMIADAPAVFIGNKLADKISMKLMRRIAAVIFFVLAVVAYLEG</sequence>
<reference evidence="7 8" key="1">
    <citation type="submission" date="2019-10" db="EMBL/GenBank/DDBJ databases">
        <title>Genome diversity of Sutterella seckii.</title>
        <authorList>
            <person name="Chaplin A.V."/>
            <person name="Sokolova S.R."/>
            <person name="Mosin K.A."/>
            <person name="Ivanova E.L."/>
            <person name="Kochetkova T.O."/>
            <person name="Goltsov A.Y."/>
            <person name="Trofimov D.Y."/>
            <person name="Efimov B.A."/>
        </authorList>
    </citation>
    <scope>NUCLEOTIDE SEQUENCE [LARGE SCALE GENOMIC DNA]</scope>
    <source>
        <strain evidence="7 8">ASD393</strain>
    </source>
</reference>
<dbReference type="EMBL" id="WEHX01000098">
    <property type="protein sequence ID" value="KAB7654644.1"/>
    <property type="molecule type" value="Genomic_DNA"/>
</dbReference>
<comment type="caution">
    <text evidence="7">The sequence shown here is derived from an EMBL/GenBank/DDBJ whole genome shotgun (WGS) entry which is preliminary data.</text>
</comment>
<dbReference type="RefSeq" id="WP_152158991.1">
    <property type="nucleotide sequence ID" value="NZ_WEHX01000098.1"/>
</dbReference>
<dbReference type="InterPro" id="IPR001727">
    <property type="entry name" value="GDT1-like"/>
</dbReference>
<evidence type="ECO:0000256" key="3">
    <source>
        <dbReference type="ARBA" id="ARBA00022692"/>
    </source>
</evidence>
<feature type="transmembrane region" description="Helical" evidence="6">
    <location>
        <begin position="41"/>
        <end position="64"/>
    </location>
</feature>
<feature type="transmembrane region" description="Helical" evidence="6">
    <location>
        <begin position="71"/>
        <end position="89"/>
    </location>
</feature>
<dbReference type="OrthoDB" id="9801356at2"/>
<evidence type="ECO:0000256" key="1">
    <source>
        <dbReference type="ARBA" id="ARBA00004141"/>
    </source>
</evidence>
<dbReference type="GO" id="GO:0046873">
    <property type="term" value="F:metal ion transmembrane transporter activity"/>
    <property type="evidence" value="ECO:0007669"/>
    <property type="project" value="InterPro"/>
</dbReference>
<feature type="transmembrane region" description="Helical" evidence="6">
    <location>
        <begin position="172"/>
        <end position="190"/>
    </location>
</feature>
<accession>A0A6I1EM81</accession>
<gene>
    <name evidence="7" type="ORF">GBM95_10145</name>
</gene>
<dbReference type="AlphaFoldDB" id="A0A6I1EM81"/>
<evidence type="ECO:0000256" key="5">
    <source>
        <dbReference type="ARBA" id="ARBA00023136"/>
    </source>
</evidence>
<keyword evidence="5 6" id="KW-0472">Membrane</keyword>